<feature type="non-terminal residue" evidence="1">
    <location>
        <position position="1"/>
    </location>
</feature>
<organism evidence="1 2">
    <name type="scientific">Trifolium pratense</name>
    <name type="common">Red clover</name>
    <dbReference type="NCBI Taxonomy" id="57577"/>
    <lineage>
        <taxon>Eukaryota</taxon>
        <taxon>Viridiplantae</taxon>
        <taxon>Streptophyta</taxon>
        <taxon>Embryophyta</taxon>
        <taxon>Tracheophyta</taxon>
        <taxon>Spermatophyta</taxon>
        <taxon>Magnoliopsida</taxon>
        <taxon>eudicotyledons</taxon>
        <taxon>Gunneridae</taxon>
        <taxon>Pentapetalae</taxon>
        <taxon>rosids</taxon>
        <taxon>fabids</taxon>
        <taxon>Fabales</taxon>
        <taxon>Fabaceae</taxon>
        <taxon>Papilionoideae</taxon>
        <taxon>50 kb inversion clade</taxon>
        <taxon>NPAAA clade</taxon>
        <taxon>Hologalegina</taxon>
        <taxon>IRL clade</taxon>
        <taxon>Trifolieae</taxon>
        <taxon>Trifolium</taxon>
    </lineage>
</organism>
<dbReference type="Proteomes" id="UP000236291">
    <property type="component" value="Unassembled WGS sequence"/>
</dbReference>
<name>A0A2K3KQP7_TRIPR</name>
<evidence type="ECO:0000313" key="2">
    <source>
        <dbReference type="Proteomes" id="UP000236291"/>
    </source>
</evidence>
<evidence type="ECO:0000313" key="1">
    <source>
        <dbReference type="EMBL" id="PNX68625.1"/>
    </source>
</evidence>
<protein>
    <submittedName>
        <fullName evidence="1">Uncharacterized protein</fullName>
    </submittedName>
</protein>
<reference evidence="1 2" key="2">
    <citation type="journal article" date="2017" name="Front. Plant Sci.">
        <title>Gene Classification and Mining of Molecular Markers Useful in Red Clover (Trifolium pratense) Breeding.</title>
        <authorList>
            <person name="Istvanek J."/>
            <person name="Dluhosova J."/>
            <person name="Dluhos P."/>
            <person name="Patkova L."/>
            <person name="Nedelnik J."/>
            <person name="Repkova J."/>
        </authorList>
    </citation>
    <scope>NUCLEOTIDE SEQUENCE [LARGE SCALE GENOMIC DNA]</scope>
    <source>
        <strain evidence="2">cv. Tatra</strain>
        <tissue evidence="1">Young leaves</tissue>
    </source>
</reference>
<reference evidence="1 2" key="1">
    <citation type="journal article" date="2014" name="Am. J. Bot.">
        <title>Genome assembly and annotation for red clover (Trifolium pratense; Fabaceae).</title>
        <authorList>
            <person name="Istvanek J."/>
            <person name="Jaros M."/>
            <person name="Krenek A."/>
            <person name="Repkova J."/>
        </authorList>
    </citation>
    <scope>NUCLEOTIDE SEQUENCE [LARGE SCALE GENOMIC DNA]</scope>
    <source>
        <strain evidence="2">cv. Tatra</strain>
        <tissue evidence="1">Young leaves</tissue>
    </source>
</reference>
<proteinExistence type="predicted"/>
<dbReference type="EMBL" id="ASHM01105969">
    <property type="protein sequence ID" value="PNX68625.1"/>
    <property type="molecule type" value="Genomic_DNA"/>
</dbReference>
<sequence length="57" mass="6290">ENVTHIYNCALFCPGRQDFRLGRQLSAWAPPFSPEAPKQKLSSVLTEACAWGKNPSA</sequence>
<dbReference type="AlphaFoldDB" id="A0A2K3KQP7"/>
<accession>A0A2K3KQP7</accession>
<gene>
    <name evidence="1" type="ORF">L195_g056272</name>
</gene>
<comment type="caution">
    <text evidence="1">The sequence shown here is derived from an EMBL/GenBank/DDBJ whole genome shotgun (WGS) entry which is preliminary data.</text>
</comment>